<evidence type="ECO:0000256" key="7">
    <source>
        <dbReference type="ARBA" id="ARBA00023010"/>
    </source>
</evidence>
<evidence type="ECO:0000256" key="8">
    <source>
        <dbReference type="ARBA" id="ARBA00023136"/>
    </source>
</evidence>
<feature type="transmembrane region" description="Helical" evidence="10">
    <location>
        <begin position="141"/>
        <end position="163"/>
    </location>
</feature>
<evidence type="ECO:0000256" key="2">
    <source>
        <dbReference type="ARBA" id="ARBA00005751"/>
    </source>
</evidence>
<feature type="transmembrane region" description="Helical" evidence="10">
    <location>
        <begin position="389"/>
        <end position="407"/>
    </location>
</feature>
<dbReference type="GO" id="GO:0006605">
    <property type="term" value="P:protein targeting"/>
    <property type="evidence" value="ECO:0007669"/>
    <property type="project" value="UniProtKB-UniRule"/>
</dbReference>
<evidence type="ECO:0000256" key="3">
    <source>
        <dbReference type="ARBA" id="ARBA00022448"/>
    </source>
</evidence>
<comment type="subunit">
    <text evidence="10">Component of the Sec protein translocase complex. Heterotrimer consisting of SecY, SecE and SecG subunits. The heterotrimers can form oligomers, although 1 heterotrimer is thought to be able to translocate proteins. Interacts with the ribosome. Interacts with SecDF, and other proteins may be involved. Interacts with SecA.</text>
</comment>
<keyword evidence="4 10" id="KW-0812">Transmembrane</keyword>
<dbReference type="GO" id="GO:0065002">
    <property type="term" value="P:intracellular protein transmembrane transport"/>
    <property type="evidence" value="ECO:0007669"/>
    <property type="project" value="UniProtKB-UniRule"/>
</dbReference>
<evidence type="ECO:0000256" key="4">
    <source>
        <dbReference type="ARBA" id="ARBA00022692"/>
    </source>
</evidence>
<dbReference type="FunFam" id="1.10.3370.10:FF:000001">
    <property type="entry name" value="Preprotein translocase subunit SecY"/>
    <property type="match status" value="1"/>
</dbReference>
<comment type="caution">
    <text evidence="10">Lacks conserved residue(s) required for the propagation of feature annotation.</text>
</comment>
<keyword evidence="10" id="KW-1003">Cell membrane</keyword>
<organism evidence="14 15">
    <name type="scientific">Candidatus Harrisonbacteria bacterium CG10_big_fil_rev_8_21_14_0_10_44_23</name>
    <dbReference type="NCBI Taxonomy" id="1974585"/>
    <lineage>
        <taxon>Bacteria</taxon>
        <taxon>Candidatus Harrisoniibacteriota</taxon>
    </lineage>
</organism>
<dbReference type="Gene3D" id="1.10.3370.10">
    <property type="entry name" value="SecY subunit domain"/>
    <property type="match status" value="1"/>
</dbReference>
<dbReference type="GO" id="GO:0043952">
    <property type="term" value="P:protein transport by the Sec complex"/>
    <property type="evidence" value="ECO:0007669"/>
    <property type="project" value="UniProtKB-UniRule"/>
</dbReference>
<dbReference type="PANTHER" id="PTHR10906">
    <property type="entry name" value="SECY/SEC61-ALPHA FAMILY MEMBER"/>
    <property type="match status" value="1"/>
</dbReference>
<dbReference type="SUPFAM" id="SSF103491">
    <property type="entry name" value="Preprotein translocase SecY subunit"/>
    <property type="match status" value="1"/>
</dbReference>
<evidence type="ECO:0000256" key="12">
    <source>
        <dbReference type="RuleBase" id="RU003484"/>
    </source>
</evidence>
<reference evidence="15" key="1">
    <citation type="submission" date="2017-09" db="EMBL/GenBank/DDBJ databases">
        <title>Depth-based differentiation of microbial function through sediment-hosted aquifers and enrichment of novel symbionts in the deep terrestrial subsurface.</title>
        <authorList>
            <person name="Probst A.J."/>
            <person name="Ladd B."/>
            <person name="Jarett J.K."/>
            <person name="Geller-Mcgrath D.E."/>
            <person name="Sieber C.M.K."/>
            <person name="Emerson J.B."/>
            <person name="Anantharaman K."/>
            <person name="Thomas B.C."/>
            <person name="Malmstrom R."/>
            <person name="Stieglmeier M."/>
            <person name="Klingl A."/>
            <person name="Woyke T."/>
            <person name="Ryan C.M."/>
            <person name="Banfield J.F."/>
        </authorList>
    </citation>
    <scope>NUCLEOTIDE SEQUENCE [LARGE SCALE GENOMIC DNA]</scope>
</reference>
<comment type="function">
    <text evidence="10 11">The central subunit of the protein translocation channel SecYEG. Consists of two halves formed by TMs 1-5 and 6-10. These two domains form a lateral gate at the front which open onto the bilayer between TMs 2 and 7, and are clamped together by SecE at the back. The channel is closed by both a pore ring composed of hydrophobic SecY resides and a short helix (helix 2A) on the extracellular side of the membrane which forms a plug. The plug probably moves laterally to allow the channel to open. The ring and the pore may move independently.</text>
</comment>
<dbReference type="PRINTS" id="PR00303">
    <property type="entry name" value="SECYTRNLCASE"/>
</dbReference>
<dbReference type="PROSITE" id="PS00756">
    <property type="entry name" value="SECY_2"/>
    <property type="match status" value="1"/>
</dbReference>
<dbReference type="InterPro" id="IPR026593">
    <property type="entry name" value="SecY"/>
</dbReference>
<feature type="transmembrane region" description="Helical" evidence="10">
    <location>
        <begin position="175"/>
        <end position="192"/>
    </location>
</feature>
<gene>
    <name evidence="10" type="primary">secY</name>
    <name evidence="14" type="ORF">COU09_00760</name>
</gene>
<accession>A0A2H0UQM3</accession>
<dbReference type="PIRSF" id="PIRSF004557">
    <property type="entry name" value="SecY"/>
    <property type="match status" value="1"/>
</dbReference>
<evidence type="ECO:0000256" key="9">
    <source>
        <dbReference type="ARBA" id="ARBA00039733"/>
    </source>
</evidence>
<dbReference type="InterPro" id="IPR023201">
    <property type="entry name" value="SecY_dom_sf"/>
</dbReference>
<evidence type="ECO:0000313" key="15">
    <source>
        <dbReference type="Proteomes" id="UP000229615"/>
    </source>
</evidence>
<dbReference type="AlphaFoldDB" id="A0A2H0UQM3"/>
<dbReference type="InterPro" id="IPR002208">
    <property type="entry name" value="SecY/SEC61-alpha"/>
</dbReference>
<feature type="transmembrane region" description="Helical" evidence="10">
    <location>
        <begin position="303"/>
        <end position="321"/>
    </location>
</feature>
<dbReference type="PROSITE" id="PS00755">
    <property type="entry name" value="SECY_1"/>
    <property type="match status" value="1"/>
</dbReference>
<feature type="transmembrane region" description="Helical" evidence="10">
    <location>
        <begin position="204"/>
        <end position="224"/>
    </location>
</feature>
<evidence type="ECO:0000256" key="5">
    <source>
        <dbReference type="ARBA" id="ARBA00022927"/>
    </source>
</evidence>
<proteinExistence type="inferred from homology"/>
<sequence>MRTFLKAFKIPELRKKIFVVLGILLVFRLLAAIPVPGIDPTRLQGFLSGNQLLGFLNIFSGGALANLSVMMLGVGPFITATIIMQLLTMVFPRLKEIYYEEGATGRAKFNRISRYLTVPLAALQAYGLLNLLTNQGVIPRLGFASVLQNVIVITAGSLILMWLGELITEQKIGNGISLIIFAGIVSGIPQALQSIIFSYTPSLLTTYLIFLVVAVIVIAGVVFVTEGERKIPVIYSKRVRGNKMYGGASSYLPLKVNQAGVIPIIFAISLLLFPQFLAQIVALFAPDFSITLQGWVTAFSNNFALYGIAYFALVVIFTYFYTSITFNPEEIAKNLQQSGGFVPGIRPGDPTTHFLKSTTAKITLFGAIFLGLIAVLPIMTQGITNTKSLTIGGTALLIVVAVALETFRQIQSQVSLREY</sequence>
<keyword evidence="8 10" id="KW-0472">Membrane</keyword>
<dbReference type="InterPro" id="IPR030659">
    <property type="entry name" value="SecY_CS"/>
</dbReference>
<keyword evidence="5 10" id="KW-0653">Protein transport</keyword>
<evidence type="ECO:0000256" key="13">
    <source>
        <dbReference type="RuleBase" id="RU004349"/>
    </source>
</evidence>
<keyword evidence="6 10" id="KW-1133">Transmembrane helix</keyword>
<evidence type="ECO:0000256" key="1">
    <source>
        <dbReference type="ARBA" id="ARBA00004141"/>
    </source>
</evidence>
<evidence type="ECO:0000313" key="14">
    <source>
        <dbReference type="EMBL" id="PIR88697.1"/>
    </source>
</evidence>
<protein>
    <recommendedName>
        <fullName evidence="9 10">Protein translocase subunit SecY</fullName>
    </recommendedName>
</protein>
<feature type="transmembrane region" description="Helical" evidence="10">
    <location>
        <begin position="69"/>
        <end position="91"/>
    </location>
</feature>
<dbReference type="HAMAP" id="MF_01465">
    <property type="entry name" value="SecY"/>
    <property type="match status" value="1"/>
</dbReference>
<comment type="subcellular location">
    <subcellularLocation>
        <location evidence="10">Cell membrane</location>
        <topology evidence="10">Multi-pass membrane protein</topology>
    </subcellularLocation>
    <subcellularLocation>
        <location evidence="1 12">Membrane</location>
        <topology evidence="1 12">Multi-pass membrane protein</topology>
    </subcellularLocation>
</comment>
<dbReference type="EMBL" id="PFBB01000010">
    <property type="protein sequence ID" value="PIR88697.1"/>
    <property type="molecule type" value="Genomic_DNA"/>
</dbReference>
<keyword evidence="7 10" id="KW-0811">Translocation</keyword>
<comment type="similarity">
    <text evidence="2 10 13">Belongs to the SecY/SEC61-alpha family.</text>
</comment>
<dbReference type="NCBIfam" id="TIGR00967">
    <property type="entry name" value="3a0501s007"/>
    <property type="match status" value="1"/>
</dbReference>
<dbReference type="GO" id="GO:0005886">
    <property type="term" value="C:plasma membrane"/>
    <property type="evidence" value="ECO:0007669"/>
    <property type="project" value="UniProtKB-SubCell"/>
</dbReference>
<feature type="transmembrane region" description="Helical" evidence="10">
    <location>
        <begin position="261"/>
        <end position="283"/>
    </location>
</feature>
<evidence type="ECO:0000256" key="6">
    <source>
        <dbReference type="ARBA" id="ARBA00022989"/>
    </source>
</evidence>
<dbReference type="Proteomes" id="UP000229615">
    <property type="component" value="Unassembled WGS sequence"/>
</dbReference>
<evidence type="ECO:0000256" key="10">
    <source>
        <dbReference type="HAMAP-Rule" id="MF_01465"/>
    </source>
</evidence>
<feature type="transmembrane region" description="Helical" evidence="10">
    <location>
        <begin position="362"/>
        <end position="383"/>
    </location>
</feature>
<dbReference type="Pfam" id="PF00344">
    <property type="entry name" value="SecY"/>
    <property type="match status" value="1"/>
</dbReference>
<name>A0A2H0UQM3_9BACT</name>
<comment type="caution">
    <text evidence="14">The sequence shown here is derived from an EMBL/GenBank/DDBJ whole genome shotgun (WGS) entry which is preliminary data.</text>
</comment>
<keyword evidence="3 10" id="KW-0813">Transport</keyword>
<evidence type="ECO:0000256" key="11">
    <source>
        <dbReference type="RuleBase" id="RU000537"/>
    </source>
</evidence>
<feature type="transmembrane region" description="Helical" evidence="10">
    <location>
        <begin position="112"/>
        <end position="129"/>
    </location>
</feature>